<proteinExistence type="predicted"/>
<reference evidence="1 3" key="1">
    <citation type="submission" date="2016-01" db="EMBL/GenBank/DDBJ databases">
        <authorList>
            <person name="Oliw E.H."/>
        </authorList>
    </citation>
    <scope>NUCLEOTIDE SEQUENCE [LARGE SCALE GENOMIC DNA]</scope>
    <source>
        <strain evidence="1 3">CMW7756B</strain>
    </source>
</reference>
<evidence type="ECO:0000313" key="3">
    <source>
        <dbReference type="Proteomes" id="UP000070226"/>
    </source>
</evidence>
<accession>A0A133S5D7</accession>
<evidence type="ECO:0000313" key="2">
    <source>
        <dbReference type="EMBL" id="RJY50768.1"/>
    </source>
</evidence>
<dbReference type="RefSeq" id="WP_005384158.1">
    <property type="nucleotide sequence ID" value="NZ_CBCSFX010000003.1"/>
</dbReference>
<reference evidence="2 4" key="2">
    <citation type="submission" date="2018-09" db="EMBL/GenBank/DDBJ databases">
        <title>Genome sequence of Veillonella atypica isolated from periodontal Korean patients.</title>
        <authorList>
            <person name="Lee J.-H."/>
            <person name="Moon J.-H."/>
            <person name="Shin S.-Y."/>
        </authorList>
    </citation>
    <scope>NUCLEOTIDE SEQUENCE [LARGE SCALE GENOMIC DNA]</scope>
    <source>
        <strain evidence="2 4">KHUD_V1</strain>
    </source>
</reference>
<dbReference type="Proteomes" id="UP000070226">
    <property type="component" value="Unassembled WGS sequence"/>
</dbReference>
<dbReference type="EMBL" id="LRQT01000019">
    <property type="protein sequence ID" value="KXA64771.1"/>
    <property type="molecule type" value="Genomic_DNA"/>
</dbReference>
<comment type="caution">
    <text evidence="1">The sequence shown here is derived from an EMBL/GenBank/DDBJ whole genome shotgun (WGS) entry which is preliminary data.</text>
</comment>
<dbReference type="Proteomes" id="UP000277803">
    <property type="component" value="Unassembled WGS sequence"/>
</dbReference>
<organism evidence="1">
    <name type="scientific">Veillonella atypica</name>
    <dbReference type="NCBI Taxonomy" id="39777"/>
    <lineage>
        <taxon>Bacteria</taxon>
        <taxon>Bacillati</taxon>
        <taxon>Bacillota</taxon>
        <taxon>Negativicutes</taxon>
        <taxon>Veillonellales</taxon>
        <taxon>Veillonellaceae</taxon>
        <taxon>Veillonella</taxon>
    </lineage>
</organism>
<sequence>MSDSDASLYDEVIEGLRCNRELEIYYNDSTYGLVTYGALWQLWKDEDLLAECNDFLPLLENLLINGRSLKDIIEQRECGLLLM</sequence>
<dbReference type="EMBL" id="QXZZ01000020">
    <property type="protein sequence ID" value="RJY50768.1"/>
    <property type="molecule type" value="Genomic_DNA"/>
</dbReference>
<evidence type="ECO:0000313" key="4">
    <source>
        <dbReference type="Proteomes" id="UP000277803"/>
    </source>
</evidence>
<dbReference type="PATRIC" id="fig|39777.7.peg.730"/>
<protein>
    <submittedName>
        <fullName evidence="1">Uncharacterized protein</fullName>
    </submittedName>
</protein>
<name>A0A133S5D7_9FIRM</name>
<dbReference type="AlphaFoldDB" id="A0A133S5D7"/>
<gene>
    <name evidence="2" type="ORF">D2965_03410</name>
    <name evidence="1" type="ORF">HMPREF3233_00743</name>
</gene>
<evidence type="ECO:0000313" key="1">
    <source>
        <dbReference type="EMBL" id="KXA64771.1"/>
    </source>
</evidence>